<evidence type="ECO:0000313" key="2">
    <source>
        <dbReference type="EMBL" id="MCD7467742.1"/>
    </source>
</evidence>
<gene>
    <name evidence="2" type="ORF">HAX54_005360</name>
</gene>
<feature type="region of interest" description="Disordered" evidence="1">
    <location>
        <begin position="108"/>
        <end position="152"/>
    </location>
</feature>
<protein>
    <submittedName>
        <fullName evidence="2">Uncharacterized protein</fullName>
    </submittedName>
</protein>
<feature type="compositionally biased region" description="Gly residues" evidence="1">
    <location>
        <begin position="132"/>
        <end position="142"/>
    </location>
</feature>
<sequence length="152" mass="16602">MTRDGILPSMSDGSQTRVEGQTPNQQIATVFQAASAGGTFQKVVDTTKDVKYMQRQEFSDARDKRSRTSDRFRHLFSHSREVILDRVTTARDRVHKGILKYLQAIERSQQQGSQGPSRVVAQPARGRSGSQTGRGGGQGGGQKVAQVEGVNA</sequence>
<feature type="region of interest" description="Disordered" evidence="1">
    <location>
        <begin position="1"/>
        <end position="21"/>
    </location>
</feature>
<evidence type="ECO:0000256" key="1">
    <source>
        <dbReference type="SAM" id="MobiDB-lite"/>
    </source>
</evidence>
<evidence type="ECO:0000313" key="3">
    <source>
        <dbReference type="Proteomes" id="UP000823775"/>
    </source>
</evidence>
<comment type="caution">
    <text evidence="2">The sequence shown here is derived from an EMBL/GenBank/DDBJ whole genome shotgun (WGS) entry which is preliminary data.</text>
</comment>
<dbReference type="EMBL" id="JACEIK010001265">
    <property type="protein sequence ID" value="MCD7467742.1"/>
    <property type="molecule type" value="Genomic_DNA"/>
</dbReference>
<accession>A0ABS8T8K3</accession>
<feature type="compositionally biased region" description="Polar residues" evidence="1">
    <location>
        <begin position="11"/>
        <end position="21"/>
    </location>
</feature>
<name>A0ABS8T8K3_DATST</name>
<proteinExistence type="predicted"/>
<dbReference type="Proteomes" id="UP000823775">
    <property type="component" value="Unassembled WGS sequence"/>
</dbReference>
<organism evidence="2 3">
    <name type="scientific">Datura stramonium</name>
    <name type="common">Jimsonweed</name>
    <name type="synonym">Common thornapple</name>
    <dbReference type="NCBI Taxonomy" id="4076"/>
    <lineage>
        <taxon>Eukaryota</taxon>
        <taxon>Viridiplantae</taxon>
        <taxon>Streptophyta</taxon>
        <taxon>Embryophyta</taxon>
        <taxon>Tracheophyta</taxon>
        <taxon>Spermatophyta</taxon>
        <taxon>Magnoliopsida</taxon>
        <taxon>eudicotyledons</taxon>
        <taxon>Gunneridae</taxon>
        <taxon>Pentapetalae</taxon>
        <taxon>asterids</taxon>
        <taxon>lamiids</taxon>
        <taxon>Solanales</taxon>
        <taxon>Solanaceae</taxon>
        <taxon>Solanoideae</taxon>
        <taxon>Datureae</taxon>
        <taxon>Datura</taxon>
    </lineage>
</organism>
<keyword evidence="3" id="KW-1185">Reference proteome</keyword>
<reference evidence="2 3" key="1">
    <citation type="journal article" date="2021" name="BMC Genomics">
        <title>Datura genome reveals duplications of psychoactive alkaloid biosynthetic genes and high mutation rate following tissue culture.</title>
        <authorList>
            <person name="Rajewski A."/>
            <person name="Carter-House D."/>
            <person name="Stajich J."/>
            <person name="Litt A."/>
        </authorList>
    </citation>
    <scope>NUCLEOTIDE SEQUENCE [LARGE SCALE GENOMIC DNA]</scope>
    <source>
        <strain evidence="2">AR-01</strain>
    </source>
</reference>